<keyword evidence="3" id="KW-1185">Reference proteome</keyword>
<dbReference type="InterPro" id="IPR051049">
    <property type="entry name" value="Dienelactone_hydrolase-like"/>
</dbReference>
<organism evidence="2 3">
    <name type="scientific">Arsenicicoccus bolidensis</name>
    <dbReference type="NCBI Taxonomy" id="229480"/>
    <lineage>
        <taxon>Bacteria</taxon>
        <taxon>Bacillati</taxon>
        <taxon>Actinomycetota</taxon>
        <taxon>Actinomycetes</taxon>
        <taxon>Micrococcales</taxon>
        <taxon>Intrasporangiaceae</taxon>
        <taxon>Arsenicicoccus</taxon>
    </lineage>
</organism>
<dbReference type="RefSeq" id="WP_239264730.1">
    <property type="nucleotide sequence ID" value="NZ_JAKRCV010000035.1"/>
</dbReference>
<evidence type="ECO:0000313" key="2">
    <source>
        <dbReference type="EMBL" id="MCG7322465.1"/>
    </source>
</evidence>
<reference evidence="2 3" key="1">
    <citation type="submission" date="2022-02" db="EMBL/GenBank/DDBJ databases">
        <title>Uncovering new skin microbiome diversity through culturing and metagenomics.</title>
        <authorList>
            <person name="Conlan S."/>
            <person name="Deming C."/>
            <person name="Nisc Comparative Sequencing Program N."/>
            <person name="Segre J.A."/>
        </authorList>
    </citation>
    <scope>NUCLEOTIDE SEQUENCE [LARGE SCALE GENOMIC DNA]</scope>
    <source>
        <strain evidence="2 3">ACRQZ</strain>
    </source>
</reference>
<keyword evidence="2" id="KW-0378">Hydrolase</keyword>
<dbReference type="PANTHER" id="PTHR46623:SF6">
    <property type="entry name" value="ALPHA_BETA-HYDROLASES SUPERFAMILY PROTEIN"/>
    <property type="match status" value="1"/>
</dbReference>
<proteinExistence type="predicted"/>
<dbReference type="EMBL" id="JAKRCV010000035">
    <property type="protein sequence ID" value="MCG7322465.1"/>
    <property type="molecule type" value="Genomic_DNA"/>
</dbReference>
<sequence length="245" mass="25651">MTLVTGGIDLAEASRARGGSQRLRAYVARPEGSGPWPAVVMAMEAFGVNDDMRSHADRIAGWGYVVVVPDLYADGGAKRCLVATMRAMQSGTGRAFVDLETARLWAVAQPWCTGRAGVIGFCMGGGFALLACDRDRYDVASANYGQVPEDLSRSCPVVGSYGEKDPSLRGAAATLRSRLASAGVAHDVVSYPDAGHAFLNEAPPGPAALSPLLRVAGFGASPQTREDAWGRIQAFFGDHLPPGPA</sequence>
<feature type="domain" description="Dienelactone hydrolase" evidence="1">
    <location>
        <begin position="23"/>
        <end position="239"/>
    </location>
</feature>
<protein>
    <submittedName>
        <fullName evidence="2">Dienelactone hydrolase family protein</fullName>
    </submittedName>
</protein>
<dbReference type="Pfam" id="PF01738">
    <property type="entry name" value="DLH"/>
    <property type="match status" value="1"/>
</dbReference>
<dbReference type="Proteomes" id="UP001521931">
    <property type="component" value="Unassembled WGS sequence"/>
</dbReference>
<dbReference type="InterPro" id="IPR002925">
    <property type="entry name" value="Dienelactn_hydro"/>
</dbReference>
<evidence type="ECO:0000259" key="1">
    <source>
        <dbReference type="Pfam" id="PF01738"/>
    </source>
</evidence>
<gene>
    <name evidence="2" type="ORF">MHL29_11305</name>
</gene>
<name>A0ABS9Q3L5_9MICO</name>
<accession>A0ABS9Q3L5</accession>
<dbReference type="SUPFAM" id="SSF53474">
    <property type="entry name" value="alpha/beta-Hydrolases"/>
    <property type="match status" value="1"/>
</dbReference>
<comment type="caution">
    <text evidence="2">The sequence shown here is derived from an EMBL/GenBank/DDBJ whole genome shotgun (WGS) entry which is preliminary data.</text>
</comment>
<dbReference type="GO" id="GO:0016787">
    <property type="term" value="F:hydrolase activity"/>
    <property type="evidence" value="ECO:0007669"/>
    <property type="project" value="UniProtKB-KW"/>
</dbReference>
<evidence type="ECO:0000313" key="3">
    <source>
        <dbReference type="Proteomes" id="UP001521931"/>
    </source>
</evidence>
<dbReference type="InterPro" id="IPR029058">
    <property type="entry name" value="AB_hydrolase_fold"/>
</dbReference>
<dbReference type="Gene3D" id="3.40.50.1820">
    <property type="entry name" value="alpha/beta hydrolase"/>
    <property type="match status" value="1"/>
</dbReference>
<dbReference type="PANTHER" id="PTHR46623">
    <property type="entry name" value="CARBOXYMETHYLENEBUTENOLIDASE-RELATED"/>
    <property type="match status" value="1"/>
</dbReference>